<dbReference type="PANTHER" id="PTHR35529">
    <property type="entry name" value="MANGANESE EFFLUX PUMP MNTP-RELATED"/>
    <property type="match status" value="1"/>
</dbReference>
<sequence length="190" mass="19947">MGIVELFLVAAGLSMDAFAVSVCKGLCMRTLRWGQAVVIAAFFGLFQALMPVAGWLLGTQFSQFVEPVDHWIAFVLLGLIGAKMVWDGLHGSDEGRACPVDQRLDLGELTLLAVATSIDALAVGITFAFLGVDVAPAAALIGVVTFFLSLAGVGIGHAFGRRFERAATMAGGTALILIGFKILLEHLGVL</sequence>
<name>A0A7C9NS38_9BACT</name>
<keyword evidence="1 8" id="KW-0813">Transport</keyword>
<evidence type="ECO:0000256" key="7">
    <source>
        <dbReference type="ARBA" id="ARBA00023211"/>
    </source>
</evidence>
<comment type="subcellular location">
    <subcellularLocation>
        <location evidence="8">Cell membrane</location>
        <topology evidence="8">Multi-pass membrane protein</topology>
    </subcellularLocation>
</comment>
<feature type="transmembrane region" description="Helical" evidence="8">
    <location>
        <begin position="36"/>
        <end position="58"/>
    </location>
</feature>
<evidence type="ECO:0000256" key="2">
    <source>
        <dbReference type="ARBA" id="ARBA00022475"/>
    </source>
</evidence>
<evidence type="ECO:0000256" key="4">
    <source>
        <dbReference type="ARBA" id="ARBA00022989"/>
    </source>
</evidence>
<keyword evidence="5 8" id="KW-0406">Ion transport</keyword>
<protein>
    <recommendedName>
        <fullName evidence="8">Putative manganese efflux pump MntP</fullName>
    </recommendedName>
</protein>
<dbReference type="InterPro" id="IPR003810">
    <property type="entry name" value="Mntp/YtaF"/>
</dbReference>
<evidence type="ECO:0000256" key="8">
    <source>
        <dbReference type="HAMAP-Rule" id="MF_01521"/>
    </source>
</evidence>
<keyword evidence="4 8" id="KW-1133">Transmembrane helix</keyword>
<dbReference type="GO" id="GO:0005886">
    <property type="term" value="C:plasma membrane"/>
    <property type="evidence" value="ECO:0007669"/>
    <property type="project" value="UniProtKB-SubCell"/>
</dbReference>
<dbReference type="Pfam" id="PF02659">
    <property type="entry name" value="Mntp"/>
    <property type="match status" value="1"/>
</dbReference>
<keyword evidence="6 8" id="KW-0472">Membrane</keyword>
<keyword evidence="3 8" id="KW-0812">Transmembrane</keyword>
<feature type="transmembrane region" description="Helical" evidence="8">
    <location>
        <begin position="70"/>
        <end position="89"/>
    </location>
</feature>
<dbReference type="AlphaFoldDB" id="A0A7C9NS38"/>
<evidence type="ECO:0000256" key="1">
    <source>
        <dbReference type="ARBA" id="ARBA00022448"/>
    </source>
</evidence>
<keyword evidence="7 8" id="KW-0464">Manganese</keyword>
<dbReference type="HAMAP" id="MF_01521">
    <property type="entry name" value="MntP_pump"/>
    <property type="match status" value="1"/>
</dbReference>
<proteinExistence type="inferred from homology"/>
<evidence type="ECO:0000256" key="3">
    <source>
        <dbReference type="ARBA" id="ARBA00022692"/>
    </source>
</evidence>
<reference evidence="9" key="1">
    <citation type="submission" date="2018-08" db="EMBL/GenBank/DDBJ databases">
        <title>Murine metabolic-syndrome-specific gut microbial biobank.</title>
        <authorList>
            <person name="Liu C."/>
        </authorList>
    </citation>
    <scope>NUCLEOTIDE SEQUENCE [LARGE SCALE GENOMIC DNA]</scope>
    <source>
        <strain evidence="9">Z82</strain>
    </source>
</reference>
<evidence type="ECO:0000313" key="9">
    <source>
        <dbReference type="EMBL" id="NBI33889.1"/>
    </source>
</evidence>
<evidence type="ECO:0000256" key="6">
    <source>
        <dbReference type="ARBA" id="ARBA00023136"/>
    </source>
</evidence>
<comment type="similarity">
    <text evidence="8">Belongs to the MntP (TC 9.B.29) family.</text>
</comment>
<feature type="transmembrane region" description="Helical" evidence="8">
    <location>
        <begin position="166"/>
        <end position="184"/>
    </location>
</feature>
<keyword evidence="2 8" id="KW-1003">Cell membrane</keyword>
<dbReference type="EMBL" id="QWKH01000008">
    <property type="protein sequence ID" value="NBI33889.1"/>
    <property type="molecule type" value="Genomic_DNA"/>
</dbReference>
<accession>A0A7C9NS38</accession>
<feature type="transmembrane region" description="Helical" evidence="8">
    <location>
        <begin position="109"/>
        <end position="131"/>
    </location>
</feature>
<gene>
    <name evidence="8" type="primary">mntP</name>
    <name evidence="9" type="ORF">D1639_02325</name>
</gene>
<comment type="caution">
    <text evidence="9">The sequence shown here is derived from an EMBL/GenBank/DDBJ whole genome shotgun (WGS) entry which is preliminary data.</text>
</comment>
<dbReference type="GO" id="GO:0005384">
    <property type="term" value="F:manganese ion transmembrane transporter activity"/>
    <property type="evidence" value="ECO:0007669"/>
    <property type="project" value="UniProtKB-UniRule"/>
</dbReference>
<dbReference type="InterPro" id="IPR022929">
    <property type="entry name" value="Put_MntP"/>
</dbReference>
<dbReference type="PANTHER" id="PTHR35529:SF1">
    <property type="entry name" value="MANGANESE EFFLUX PUMP MNTP-RELATED"/>
    <property type="match status" value="1"/>
</dbReference>
<evidence type="ECO:0000256" key="5">
    <source>
        <dbReference type="ARBA" id="ARBA00023065"/>
    </source>
</evidence>
<feature type="transmembrane region" description="Helical" evidence="8">
    <location>
        <begin position="137"/>
        <end position="159"/>
    </location>
</feature>
<organism evidence="9">
    <name type="scientific">Muribaculaceae bacterium Z82</name>
    <dbReference type="NCBI Taxonomy" id="2304548"/>
    <lineage>
        <taxon>Bacteria</taxon>
        <taxon>Pseudomonadati</taxon>
        <taxon>Bacteroidota</taxon>
        <taxon>Bacteroidia</taxon>
        <taxon>Bacteroidales</taxon>
        <taxon>Muribaculaceae</taxon>
    </lineage>
</organism>
<feature type="transmembrane region" description="Helical" evidence="8">
    <location>
        <begin position="6"/>
        <end position="27"/>
    </location>
</feature>
<comment type="function">
    <text evidence="8">Probably functions as a manganese efflux pump.</text>
</comment>